<proteinExistence type="predicted"/>
<evidence type="ECO:0000313" key="1">
    <source>
        <dbReference type="EMBL" id="EET06112.1"/>
    </source>
</evidence>
<gene>
    <name evidence="1" type="ORF">BURPS1710A_1882</name>
</gene>
<protein>
    <submittedName>
        <fullName evidence="1">Conserved domain protein</fullName>
    </submittedName>
</protein>
<accession>A0A0E1W971</accession>
<name>A0A0E1W971_BURPE</name>
<dbReference type="HOGENOM" id="CLU_2785962_0_0_4"/>
<dbReference type="AlphaFoldDB" id="A0A0E1W971"/>
<reference evidence="1" key="1">
    <citation type="submission" date="2009-05" db="EMBL/GenBank/DDBJ databases">
        <authorList>
            <person name="Harkins D.M."/>
            <person name="DeShazer D."/>
            <person name="Woods D.E."/>
            <person name="Brinkac L.M."/>
            <person name="Brown K.A."/>
            <person name="Hung G.C."/>
            <person name="Tuanyok A."/>
            <person name="Zhang B."/>
            <person name="Nierman W.C."/>
        </authorList>
    </citation>
    <scope>NUCLEOTIDE SEQUENCE [LARGE SCALE GENOMIC DNA]</scope>
    <source>
        <strain evidence="1">1710a</strain>
    </source>
</reference>
<dbReference type="EMBL" id="CM000832">
    <property type="protein sequence ID" value="EET06112.1"/>
    <property type="molecule type" value="Genomic_DNA"/>
</dbReference>
<dbReference type="Proteomes" id="UP000001812">
    <property type="component" value="Chromosome I"/>
</dbReference>
<sequence length="74" mass="8035">MELETIKLCAECTELHGQPSTVKPTHLAMVGAGVFQGECREEHYECSTCGAAFARVLTGETASRVWIAVNSIQH</sequence>
<organism evidence="1">
    <name type="scientific">Burkholderia pseudomallei 1710a</name>
    <dbReference type="NCBI Taxonomy" id="320371"/>
    <lineage>
        <taxon>Bacteria</taxon>
        <taxon>Pseudomonadati</taxon>
        <taxon>Pseudomonadota</taxon>
        <taxon>Betaproteobacteria</taxon>
        <taxon>Burkholderiales</taxon>
        <taxon>Burkholderiaceae</taxon>
        <taxon>Burkholderia</taxon>
        <taxon>pseudomallei group</taxon>
    </lineage>
</organism>
<dbReference type="RefSeq" id="WP_004526626.1">
    <property type="nucleotide sequence ID" value="NZ_CM000832.1"/>
</dbReference>